<dbReference type="GO" id="GO:0043682">
    <property type="term" value="F:P-type divalent copper transporter activity"/>
    <property type="evidence" value="ECO:0007669"/>
    <property type="project" value="TreeGrafter"/>
</dbReference>
<gene>
    <name evidence="17" type="ORF">GNH96_04605</name>
</gene>
<keyword evidence="13" id="KW-0406">Ion transport</keyword>
<protein>
    <submittedName>
        <fullName evidence="17">Heavy metal translocating P-type ATPase</fullName>
    </submittedName>
</protein>
<evidence type="ECO:0000256" key="12">
    <source>
        <dbReference type="ARBA" id="ARBA00022989"/>
    </source>
</evidence>
<evidence type="ECO:0000256" key="6">
    <source>
        <dbReference type="ARBA" id="ARBA00022692"/>
    </source>
</evidence>
<dbReference type="GO" id="GO:0016887">
    <property type="term" value="F:ATP hydrolysis activity"/>
    <property type="evidence" value="ECO:0007669"/>
    <property type="project" value="InterPro"/>
</dbReference>
<dbReference type="SUPFAM" id="SSF56784">
    <property type="entry name" value="HAD-like"/>
    <property type="match status" value="1"/>
</dbReference>
<feature type="transmembrane region" description="Helical" evidence="15">
    <location>
        <begin position="265"/>
        <end position="287"/>
    </location>
</feature>
<dbReference type="GO" id="GO:0055070">
    <property type="term" value="P:copper ion homeostasis"/>
    <property type="evidence" value="ECO:0007669"/>
    <property type="project" value="TreeGrafter"/>
</dbReference>
<dbReference type="EMBL" id="CP046565">
    <property type="protein sequence ID" value="QJD29315.1"/>
    <property type="molecule type" value="Genomic_DNA"/>
</dbReference>
<dbReference type="FunFam" id="2.70.150.10:FF:000020">
    <property type="entry name" value="Copper-exporting P-type ATPase A"/>
    <property type="match status" value="1"/>
</dbReference>
<keyword evidence="7 15" id="KW-0479">Metal-binding</keyword>
<sequence>MSDVAGSGISTPRATPAPFAHAWPHLEVVHALRRRVRIQAPALRKDPERCYLLQILLLKHSGVRSVRVAADLGSVAIRFNPDQLPRANLLQVADHLIASLGRRKQAPEALGGAGSEGGPVREWQFAIEGMTCVSCALLIEMMLKRQPGIRDVSVNFATETATVRAVLSRDAVMAAIARIGYRAQAADSIVQRKLMVAREAERLRQARRQALVSALLSAPVVVLGMVMPHGRVWAWLSAILTTPVVLGSGRSFFSKAWRLAAQGTANMDSLVALGVGAAYGSSVAALLTRRGELYFEAAAAIVSFVLYGRYLEETTRGRAHEAIRRLLDLQPATATLLRDGEEFEVPVESLKVGEVVRVRPGDRLPTDGEVLAGTSGVDESMVTGESVPVIKRPGDRVIGGCVNGTGALQVRVTAVGEDTVLAGIIHMVGQAQSSKLPIQKTVDRVSAVFVPTVLVISAGTFIGWTWLGAPVARAFANAIAVLLIACPCALGLATPAAIMVGTGQAARKGIFIRNGESLEMASKLTAVVFDKTGTITEGKPEVTDIVRFSRLGEPRLLGLAAAAEIDSEHFLARAIVRKAQEAGADSLVSQEFDSVPGRGIRARIDRREVLIGNAEWLAEAGIDLAAALQAASSLAEQGKTPVFMALDGKLAAVFGIADRPRELARTAIERLQDLNVRTLMVTGDVEAAAQHIAQQVGIAEVTARARPEQKLEIIRALQEQGERVGMIGDGVNDAPALAAADVSFAIGSGTDVAIQTADMIISQGDISRVADGMALSQFTLRVVHQNLAWAFGYNTIAIPLAVMGRLSPMIAAGAMAFSSVSVVLNSLRLQRQ</sequence>
<dbReference type="NCBIfam" id="TIGR01525">
    <property type="entry name" value="ATPase-IB_hvy"/>
    <property type="match status" value="1"/>
</dbReference>
<feature type="transmembrane region" description="Helical" evidence="15">
    <location>
        <begin position="445"/>
        <end position="467"/>
    </location>
</feature>
<keyword evidence="8 15" id="KW-0547">Nucleotide-binding</keyword>
<keyword evidence="14 15" id="KW-0472">Membrane</keyword>
<keyword evidence="18" id="KW-1185">Reference proteome</keyword>
<dbReference type="PROSITE" id="PS50846">
    <property type="entry name" value="HMA_2"/>
    <property type="match status" value="1"/>
</dbReference>
<evidence type="ECO:0000256" key="7">
    <source>
        <dbReference type="ARBA" id="ARBA00022723"/>
    </source>
</evidence>
<dbReference type="SFLD" id="SFLDS00003">
    <property type="entry name" value="Haloacid_Dehalogenase"/>
    <property type="match status" value="1"/>
</dbReference>
<dbReference type="NCBIfam" id="TIGR01494">
    <property type="entry name" value="ATPase_P-type"/>
    <property type="match status" value="1"/>
</dbReference>
<feature type="transmembrane region" description="Helical" evidence="15">
    <location>
        <begin position="479"/>
        <end position="500"/>
    </location>
</feature>
<dbReference type="SUPFAM" id="SSF55008">
    <property type="entry name" value="HMA, heavy metal-associated domain"/>
    <property type="match status" value="1"/>
</dbReference>
<comment type="subcellular location">
    <subcellularLocation>
        <location evidence="1">Cell membrane</location>
        <topology evidence="1">Multi-pass membrane protein</topology>
    </subcellularLocation>
</comment>
<dbReference type="AlphaFoldDB" id="A0A858Q687"/>
<feature type="transmembrane region" description="Helical" evidence="15">
    <location>
        <begin position="210"/>
        <end position="227"/>
    </location>
</feature>
<evidence type="ECO:0000259" key="16">
    <source>
        <dbReference type="PROSITE" id="PS50846"/>
    </source>
</evidence>
<feature type="transmembrane region" description="Helical" evidence="15">
    <location>
        <begin position="233"/>
        <end position="253"/>
    </location>
</feature>
<dbReference type="Gene3D" id="3.40.1110.10">
    <property type="entry name" value="Calcium-transporting ATPase, cytoplasmic domain N"/>
    <property type="match status" value="1"/>
</dbReference>
<dbReference type="PROSITE" id="PS00154">
    <property type="entry name" value="ATPASE_E1_E2"/>
    <property type="match status" value="1"/>
</dbReference>
<keyword evidence="11" id="KW-1278">Translocase</keyword>
<dbReference type="GO" id="GO:0005524">
    <property type="term" value="F:ATP binding"/>
    <property type="evidence" value="ECO:0007669"/>
    <property type="project" value="UniProtKB-UniRule"/>
</dbReference>
<dbReference type="PANTHER" id="PTHR43520">
    <property type="entry name" value="ATP7, ISOFORM B"/>
    <property type="match status" value="1"/>
</dbReference>
<keyword evidence="10" id="KW-0460">Magnesium</keyword>
<name>A0A858Q687_9GAMM</name>
<evidence type="ECO:0000256" key="15">
    <source>
        <dbReference type="RuleBase" id="RU362081"/>
    </source>
</evidence>
<dbReference type="SUPFAM" id="SSF81653">
    <property type="entry name" value="Calcium ATPase, transduction domain A"/>
    <property type="match status" value="1"/>
</dbReference>
<dbReference type="InterPro" id="IPR017969">
    <property type="entry name" value="Heavy-metal-associated_CS"/>
</dbReference>
<dbReference type="CDD" id="cd02094">
    <property type="entry name" value="P-type_ATPase_Cu-like"/>
    <property type="match status" value="1"/>
</dbReference>
<dbReference type="InterPro" id="IPR027256">
    <property type="entry name" value="P-typ_ATPase_IB"/>
</dbReference>
<dbReference type="InterPro" id="IPR023214">
    <property type="entry name" value="HAD_sf"/>
</dbReference>
<dbReference type="InterPro" id="IPR036163">
    <property type="entry name" value="HMA_dom_sf"/>
</dbReference>
<dbReference type="PROSITE" id="PS01047">
    <property type="entry name" value="HMA_1"/>
    <property type="match status" value="1"/>
</dbReference>
<keyword evidence="3" id="KW-0813">Transport</keyword>
<dbReference type="SFLD" id="SFLDF00027">
    <property type="entry name" value="p-type_atpase"/>
    <property type="match status" value="1"/>
</dbReference>
<evidence type="ECO:0000256" key="9">
    <source>
        <dbReference type="ARBA" id="ARBA00022840"/>
    </source>
</evidence>
<feature type="transmembrane region" description="Helical" evidence="15">
    <location>
        <begin position="809"/>
        <end position="827"/>
    </location>
</feature>
<keyword evidence="9 15" id="KW-0067">ATP-binding</keyword>
<keyword evidence="5" id="KW-0597">Phosphoprotein</keyword>
<dbReference type="Gene3D" id="3.30.70.100">
    <property type="match status" value="1"/>
</dbReference>
<feature type="transmembrane region" description="Helical" evidence="15">
    <location>
        <begin position="293"/>
        <end position="311"/>
    </location>
</feature>
<dbReference type="InterPro" id="IPR018303">
    <property type="entry name" value="ATPase_P-typ_P_site"/>
</dbReference>
<evidence type="ECO:0000256" key="1">
    <source>
        <dbReference type="ARBA" id="ARBA00004651"/>
    </source>
</evidence>
<comment type="similarity">
    <text evidence="2 15">Belongs to the cation transport ATPase (P-type) (TC 3.A.3) family. Type IB subfamily.</text>
</comment>
<evidence type="ECO:0000313" key="18">
    <source>
        <dbReference type="Proteomes" id="UP000503004"/>
    </source>
</evidence>
<evidence type="ECO:0000256" key="14">
    <source>
        <dbReference type="ARBA" id="ARBA00023136"/>
    </source>
</evidence>
<evidence type="ECO:0000256" key="5">
    <source>
        <dbReference type="ARBA" id="ARBA00022553"/>
    </source>
</evidence>
<dbReference type="KEGG" id="metu:GNH96_04605"/>
<evidence type="ECO:0000256" key="13">
    <source>
        <dbReference type="ARBA" id="ARBA00023065"/>
    </source>
</evidence>
<feature type="transmembrane region" description="Helical" evidence="15">
    <location>
        <begin position="786"/>
        <end position="803"/>
    </location>
</feature>
<dbReference type="CDD" id="cd00371">
    <property type="entry name" value="HMA"/>
    <property type="match status" value="1"/>
</dbReference>
<accession>A0A858Q687</accession>
<evidence type="ECO:0000256" key="2">
    <source>
        <dbReference type="ARBA" id="ARBA00006024"/>
    </source>
</evidence>
<dbReference type="RefSeq" id="WP_169602605.1">
    <property type="nucleotide sequence ID" value="NZ_CP046565.1"/>
</dbReference>
<dbReference type="InterPro" id="IPR023299">
    <property type="entry name" value="ATPase_P-typ_cyto_dom_N"/>
</dbReference>
<dbReference type="InterPro" id="IPR001757">
    <property type="entry name" value="P_typ_ATPase"/>
</dbReference>
<evidence type="ECO:0000256" key="8">
    <source>
        <dbReference type="ARBA" id="ARBA00022741"/>
    </source>
</evidence>
<dbReference type="PRINTS" id="PR00941">
    <property type="entry name" value="CDATPASE"/>
</dbReference>
<dbReference type="Pfam" id="PF00403">
    <property type="entry name" value="HMA"/>
    <property type="match status" value="1"/>
</dbReference>
<dbReference type="Gene3D" id="3.40.50.1000">
    <property type="entry name" value="HAD superfamily/HAD-like"/>
    <property type="match status" value="1"/>
</dbReference>
<dbReference type="GO" id="GO:0060003">
    <property type="term" value="P:copper ion export"/>
    <property type="evidence" value="ECO:0007669"/>
    <property type="project" value="UniProtKB-ARBA"/>
</dbReference>
<dbReference type="Pfam" id="PF00122">
    <property type="entry name" value="E1-E2_ATPase"/>
    <property type="match status" value="1"/>
</dbReference>
<dbReference type="InterPro" id="IPR036412">
    <property type="entry name" value="HAD-like_sf"/>
</dbReference>
<dbReference type="InterPro" id="IPR006121">
    <property type="entry name" value="HMA_dom"/>
</dbReference>
<dbReference type="PRINTS" id="PR00119">
    <property type="entry name" value="CATATPASE"/>
</dbReference>
<keyword evidence="12 15" id="KW-1133">Transmembrane helix</keyword>
<organism evidence="17 18">
    <name type="scientific">Methylococcus geothermalis</name>
    <dbReference type="NCBI Taxonomy" id="2681310"/>
    <lineage>
        <taxon>Bacteria</taxon>
        <taxon>Pseudomonadati</taxon>
        <taxon>Pseudomonadota</taxon>
        <taxon>Gammaproteobacteria</taxon>
        <taxon>Methylococcales</taxon>
        <taxon>Methylococcaceae</taxon>
        <taxon>Methylococcus</taxon>
    </lineage>
</organism>
<dbReference type="InterPro" id="IPR044492">
    <property type="entry name" value="P_typ_ATPase_HD_dom"/>
</dbReference>
<dbReference type="InterPro" id="IPR008250">
    <property type="entry name" value="ATPase_P-typ_transduc_dom_A_sf"/>
</dbReference>
<dbReference type="Gene3D" id="2.70.150.10">
    <property type="entry name" value="Calcium-transporting ATPase, cytoplasmic transduction domain A"/>
    <property type="match status" value="1"/>
</dbReference>
<dbReference type="PANTHER" id="PTHR43520:SF5">
    <property type="entry name" value="CATION-TRANSPORTING P-TYPE ATPASE-RELATED"/>
    <property type="match status" value="1"/>
</dbReference>
<dbReference type="SFLD" id="SFLDG00002">
    <property type="entry name" value="C1.7:_P-type_atpase_like"/>
    <property type="match status" value="1"/>
</dbReference>
<dbReference type="Proteomes" id="UP000503004">
    <property type="component" value="Chromosome"/>
</dbReference>
<reference evidence="18" key="1">
    <citation type="submission" date="2019-12" db="EMBL/GenBank/DDBJ databases">
        <authorList>
            <person name="Awala S.I."/>
            <person name="Rhee S.K."/>
        </authorList>
    </citation>
    <scope>NUCLEOTIDE SEQUENCE [LARGE SCALE GENOMIC DNA]</scope>
    <source>
        <strain evidence="18">IM1</strain>
    </source>
</reference>
<dbReference type="InterPro" id="IPR023298">
    <property type="entry name" value="ATPase_P-typ_TM_dom_sf"/>
</dbReference>
<dbReference type="InterPro" id="IPR059000">
    <property type="entry name" value="ATPase_P-type_domA"/>
</dbReference>
<evidence type="ECO:0000256" key="10">
    <source>
        <dbReference type="ARBA" id="ARBA00022842"/>
    </source>
</evidence>
<evidence type="ECO:0000313" key="17">
    <source>
        <dbReference type="EMBL" id="QJD29315.1"/>
    </source>
</evidence>
<keyword evidence="4 15" id="KW-1003">Cell membrane</keyword>
<evidence type="ECO:0000256" key="3">
    <source>
        <dbReference type="ARBA" id="ARBA00022448"/>
    </source>
</evidence>
<evidence type="ECO:0000256" key="11">
    <source>
        <dbReference type="ARBA" id="ARBA00022967"/>
    </source>
</evidence>
<evidence type="ECO:0000256" key="4">
    <source>
        <dbReference type="ARBA" id="ARBA00022475"/>
    </source>
</evidence>
<keyword evidence="6 15" id="KW-0812">Transmembrane</keyword>
<dbReference type="Pfam" id="PF00702">
    <property type="entry name" value="Hydrolase"/>
    <property type="match status" value="1"/>
</dbReference>
<dbReference type="GO" id="GO:0005507">
    <property type="term" value="F:copper ion binding"/>
    <property type="evidence" value="ECO:0007669"/>
    <property type="project" value="TreeGrafter"/>
</dbReference>
<dbReference type="GO" id="GO:0005886">
    <property type="term" value="C:plasma membrane"/>
    <property type="evidence" value="ECO:0007669"/>
    <property type="project" value="UniProtKB-SubCell"/>
</dbReference>
<feature type="domain" description="HMA" evidence="16">
    <location>
        <begin position="121"/>
        <end position="184"/>
    </location>
</feature>
<proteinExistence type="inferred from homology"/>
<dbReference type="SUPFAM" id="SSF81665">
    <property type="entry name" value="Calcium ATPase, transmembrane domain M"/>
    <property type="match status" value="1"/>
</dbReference>
<dbReference type="NCBIfam" id="TIGR01511">
    <property type="entry name" value="ATPase-IB1_Cu"/>
    <property type="match status" value="1"/>
</dbReference>